<organism evidence="1">
    <name type="scientific">Anguilla anguilla</name>
    <name type="common">European freshwater eel</name>
    <name type="synonym">Muraena anguilla</name>
    <dbReference type="NCBI Taxonomy" id="7936"/>
    <lineage>
        <taxon>Eukaryota</taxon>
        <taxon>Metazoa</taxon>
        <taxon>Chordata</taxon>
        <taxon>Craniata</taxon>
        <taxon>Vertebrata</taxon>
        <taxon>Euteleostomi</taxon>
        <taxon>Actinopterygii</taxon>
        <taxon>Neopterygii</taxon>
        <taxon>Teleostei</taxon>
        <taxon>Anguilliformes</taxon>
        <taxon>Anguillidae</taxon>
        <taxon>Anguilla</taxon>
    </lineage>
</organism>
<name>A0A0E9WPE3_ANGAN</name>
<evidence type="ECO:0000313" key="1">
    <source>
        <dbReference type="EMBL" id="JAH91328.1"/>
    </source>
</evidence>
<dbReference type="EMBL" id="GBXM01017249">
    <property type="protein sequence ID" value="JAH91328.1"/>
    <property type="molecule type" value="Transcribed_RNA"/>
</dbReference>
<reference evidence="1" key="1">
    <citation type="submission" date="2014-11" db="EMBL/GenBank/DDBJ databases">
        <authorList>
            <person name="Amaro Gonzalez C."/>
        </authorList>
    </citation>
    <scope>NUCLEOTIDE SEQUENCE</scope>
</reference>
<accession>A0A0E9WPE3</accession>
<sequence>MYQIIIQNTPLTACILTYVSYGFGGTAPHEMAVQRTHRNPPRV</sequence>
<protein>
    <submittedName>
        <fullName evidence="1">Uncharacterized protein</fullName>
    </submittedName>
</protein>
<dbReference type="AlphaFoldDB" id="A0A0E9WPE3"/>
<reference evidence="1" key="2">
    <citation type="journal article" date="2015" name="Fish Shellfish Immunol.">
        <title>Early steps in the European eel (Anguilla anguilla)-Vibrio vulnificus interaction in the gills: Role of the RtxA13 toxin.</title>
        <authorList>
            <person name="Callol A."/>
            <person name="Pajuelo D."/>
            <person name="Ebbesson L."/>
            <person name="Teles M."/>
            <person name="MacKenzie S."/>
            <person name="Amaro C."/>
        </authorList>
    </citation>
    <scope>NUCLEOTIDE SEQUENCE</scope>
</reference>
<proteinExistence type="predicted"/>